<name>A0A2R5G5B0_NOSCO</name>
<feature type="compositionally biased region" description="Basic and acidic residues" evidence="1">
    <location>
        <begin position="103"/>
        <end position="115"/>
    </location>
</feature>
<gene>
    <name evidence="3" type="ORF">NIES4072_73450</name>
</gene>
<dbReference type="InterPro" id="IPR049996">
    <property type="entry name" value="Slr7037-like"/>
</dbReference>
<sequence>MKNLSSVLPSVQNLLPVESLSEFASRIEREFLIGSAIAISLYTDNIRIVSDIEISAGGDVSTPIHDALNWKYTRFGHQAKPTLHAAIFINEDGSPWQGKLSKPRIDTKKDKDQKYETPIGNGSRAYLPTVNRENRRSIANRYGVEVPPPGESFWNWLELHPEIPIIITEGGKKSLCLLSQGYVAIALYGINGGYRSKDLLGNQVLPYLISDIARFAVKGRKFTLAFDQDTNTLTQRRVNAATFRFSRLLTAAGSIVDIAIWDGQKGLCKGVDDLIVNAGVAAWSTALNQALSVAHWQLWQRLENRLTYEPSLKLTTADLSTLEIKDLPESGIIALNSGKGTGKTKFMAKTTAHSPKLLAPSHRIALVQNLCARASLDYRGDLDKVNGNFIKGSAYSFRIGFCVDSLLAIDPKKFAGCDLMIDEIVQVVRHLLTSSTCDKDGKRPALLARFAELIRVARRIIVADADLNNPTLNYLWELKADPAPIYLIYNDYQPKPYHVTFIQAKDKSAVINELIQNARNIEQGKALYVTTDSKATSKTTARLLQKEIPGIRILLVNSETSGNPDEKRFLKTPDAVIAEGLYDVIICSPTVATGVSIEIPDFVEKVYGIFTGASSTDADMSQSLARLRDNVDRTVWCAKRGTNYCKVSRSSNYLEIKAQLQQRTDATVSLVRSNLRPDIVEGIANFDWQSNPHVNLYARISAEQNYSMMNLSDALLIRLKHEGHQIKIDNRESDKAVKLLLKSAKDEIKQIEAKDIVAAADLTYPEIALLESQEAVSPEDALAIRKYYLKDFYCVDELTLEDVLWDKEGRRRGELLNLEAQLNPALGIDRTAKSLEKQANWNQAVCPWDISGTALRRSMREAFGLNDFLDPKKEWTKADLKPYADKIRLYAPEIFHHLKLTISDKMSDVQVVHQMLSQLGIKAAFRWSRFEPGFERQKIKVYRLDAEIWSNLMSILAKRAARRERLKNLGESDGSSMSFNIQNNLGDPNQHHPKSLIETLIGLVCTVTGDDDQFLVQSKTLDSSLRCLNLTNNTVVLLPFTELTPVNRD</sequence>
<evidence type="ECO:0000259" key="2">
    <source>
        <dbReference type="Pfam" id="PF12965"/>
    </source>
</evidence>
<dbReference type="NCBIfam" id="NF042913">
    <property type="entry name" value="CyRepA1"/>
    <property type="match status" value="1"/>
</dbReference>
<reference evidence="3 4" key="1">
    <citation type="submission" date="2017-06" db="EMBL/GenBank/DDBJ databases">
        <title>Genome sequencing of cyanobaciteial culture collection at National Institute for Environmental Studies (NIES).</title>
        <authorList>
            <person name="Hirose Y."/>
            <person name="Shimura Y."/>
            <person name="Fujisawa T."/>
            <person name="Nakamura Y."/>
            <person name="Kawachi M."/>
        </authorList>
    </citation>
    <scope>NUCLEOTIDE SEQUENCE [LARGE SCALE GENOMIC DNA]</scope>
    <source>
        <strain evidence="3 4">NIES-4072</strain>
    </source>
</reference>
<evidence type="ECO:0000313" key="4">
    <source>
        <dbReference type="Proteomes" id="UP000245124"/>
    </source>
</evidence>
<dbReference type="PANTHER" id="PTHR34985:SF1">
    <property type="entry name" value="SLR0554 PROTEIN"/>
    <property type="match status" value="1"/>
</dbReference>
<protein>
    <recommendedName>
        <fullName evidence="2">DUF3854 domain-containing protein</fullName>
    </recommendedName>
</protein>
<feature type="domain" description="DUF3854" evidence="2">
    <location>
        <begin position="153"/>
        <end position="281"/>
    </location>
</feature>
<organism evidence="3 4">
    <name type="scientific">Nostoc commune NIES-4072</name>
    <dbReference type="NCBI Taxonomy" id="2005467"/>
    <lineage>
        <taxon>Bacteria</taxon>
        <taxon>Bacillati</taxon>
        <taxon>Cyanobacteriota</taxon>
        <taxon>Cyanophyceae</taxon>
        <taxon>Nostocales</taxon>
        <taxon>Nostocaceae</taxon>
        <taxon>Nostoc</taxon>
    </lineage>
</organism>
<dbReference type="SUPFAM" id="SSF52540">
    <property type="entry name" value="P-loop containing nucleoside triphosphate hydrolases"/>
    <property type="match status" value="1"/>
</dbReference>
<dbReference type="RefSeq" id="WP_181374385.1">
    <property type="nucleotide sequence ID" value="NZ_BDUD01000007.1"/>
</dbReference>
<dbReference type="EMBL" id="BDUD01000007">
    <property type="protein sequence ID" value="GBG23633.1"/>
    <property type="molecule type" value="Genomic_DNA"/>
</dbReference>
<dbReference type="InterPro" id="IPR027417">
    <property type="entry name" value="P-loop_NTPase"/>
</dbReference>
<evidence type="ECO:0000256" key="1">
    <source>
        <dbReference type="SAM" id="MobiDB-lite"/>
    </source>
</evidence>
<evidence type="ECO:0000313" key="3">
    <source>
        <dbReference type="EMBL" id="GBG23633.1"/>
    </source>
</evidence>
<accession>A0A2R5G5B0</accession>
<dbReference type="Pfam" id="PF12965">
    <property type="entry name" value="DUF3854"/>
    <property type="match status" value="1"/>
</dbReference>
<feature type="region of interest" description="Disordered" evidence="1">
    <location>
        <begin position="99"/>
        <end position="118"/>
    </location>
</feature>
<dbReference type="Proteomes" id="UP000245124">
    <property type="component" value="Unassembled WGS sequence"/>
</dbReference>
<keyword evidence="4" id="KW-1185">Reference proteome</keyword>
<dbReference type="PANTHER" id="PTHR34985">
    <property type="entry name" value="SLR0554 PROTEIN"/>
    <property type="match status" value="1"/>
</dbReference>
<comment type="caution">
    <text evidence="3">The sequence shown here is derived from an EMBL/GenBank/DDBJ whole genome shotgun (WGS) entry which is preliminary data.</text>
</comment>
<proteinExistence type="predicted"/>
<dbReference type="AlphaFoldDB" id="A0A2R5G5B0"/>
<dbReference type="InterPro" id="IPR024385">
    <property type="entry name" value="DUF3854"/>
</dbReference>